<proteinExistence type="predicted"/>
<dbReference type="Proteomes" id="UP000651852">
    <property type="component" value="Unassembled WGS sequence"/>
</dbReference>
<organism evidence="2 3">
    <name type="scientific">Pseudomonas folii</name>
    <dbReference type="NCBI Taxonomy" id="2762593"/>
    <lineage>
        <taxon>Bacteria</taxon>
        <taxon>Pseudomonadati</taxon>
        <taxon>Pseudomonadota</taxon>
        <taxon>Gammaproteobacteria</taxon>
        <taxon>Pseudomonadales</taxon>
        <taxon>Pseudomonadaceae</taxon>
        <taxon>Pseudomonas</taxon>
    </lineage>
</organism>
<name>A0ABR7AW37_9PSED</name>
<keyword evidence="1" id="KW-0732">Signal</keyword>
<dbReference type="InterPro" id="IPR024291">
    <property type="entry name" value="DUF3829"/>
</dbReference>
<dbReference type="EMBL" id="JACONW010000013">
    <property type="protein sequence ID" value="MBC3949131.1"/>
    <property type="molecule type" value="Genomic_DNA"/>
</dbReference>
<accession>A0ABR7AW37</accession>
<sequence length="309" mass="33549">MPFSAFDRLNKLAAVCVLLGTIMALSGCDNPNSSGNSQTPATTQAESAQAVEQQKINLYVKAYNRLLDDTFGLLGSIRLYGEMELDRAKPTDMFHAPTSNSHYTDAINALKQGRALSAAGSEDADAAADALLKTLPVVVTRIDEIAPYFNGGAYREDNLAKGRAQDPATRAAFQDAMDSLGQMDQALSTHQRRVQAEEAESLRKEGNMPAYYTLNSLMLGTDMVNAMSQKDVAKADTIVPNLEASLEELRKSLIDYKDPVTKSSMSIVQSALTNSIGFMRQYKELKHDSSIKAMMDSYNAAVGAANNLR</sequence>
<feature type="chain" id="PRO_5045518149" evidence="1">
    <location>
        <begin position="27"/>
        <end position="309"/>
    </location>
</feature>
<dbReference type="Pfam" id="PF12889">
    <property type="entry name" value="DUF3829"/>
    <property type="match status" value="1"/>
</dbReference>
<dbReference type="RefSeq" id="WP_187520692.1">
    <property type="nucleotide sequence ID" value="NZ_JACONW010000013.1"/>
</dbReference>
<gene>
    <name evidence="2" type="ORF">H8S59_05060</name>
</gene>
<evidence type="ECO:0000256" key="1">
    <source>
        <dbReference type="SAM" id="SignalP"/>
    </source>
</evidence>
<reference evidence="2 3" key="1">
    <citation type="submission" date="2020-08" db="EMBL/GenBank/DDBJ databases">
        <title>Putative novel bacterial strains isolated from necrotic wheat leaf tissues caused by Xanthomonas translucens.</title>
        <authorList>
            <person name="Tambong J.T."/>
        </authorList>
    </citation>
    <scope>NUCLEOTIDE SEQUENCE [LARGE SCALE GENOMIC DNA]</scope>
    <source>
        <strain evidence="2 3">DOAB 1069</strain>
    </source>
</reference>
<keyword evidence="3" id="KW-1185">Reference proteome</keyword>
<evidence type="ECO:0000313" key="2">
    <source>
        <dbReference type="EMBL" id="MBC3949131.1"/>
    </source>
</evidence>
<feature type="signal peptide" evidence="1">
    <location>
        <begin position="1"/>
        <end position="26"/>
    </location>
</feature>
<comment type="caution">
    <text evidence="2">The sequence shown here is derived from an EMBL/GenBank/DDBJ whole genome shotgun (WGS) entry which is preliminary data.</text>
</comment>
<evidence type="ECO:0000313" key="3">
    <source>
        <dbReference type="Proteomes" id="UP000651852"/>
    </source>
</evidence>
<protein>
    <submittedName>
        <fullName evidence="2">DUF3829 domain-containing protein</fullName>
    </submittedName>
</protein>